<dbReference type="PANTHER" id="PTHR42877">
    <property type="entry name" value="L-ORNITHINE N(5)-MONOOXYGENASE-RELATED"/>
    <property type="match status" value="1"/>
</dbReference>
<evidence type="ECO:0000313" key="5">
    <source>
        <dbReference type="EMBL" id="KAB8211955.1"/>
    </source>
</evidence>
<dbReference type="Proteomes" id="UP000326532">
    <property type="component" value="Unassembled WGS sequence"/>
</dbReference>
<dbReference type="AlphaFoldDB" id="A0A5N6E468"/>
<gene>
    <name evidence="5" type="ORF">BDV34DRAFT_219169</name>
</gene>
<keyword evidence="6" id="KW-1185">Reference proteome</keyword>
<proteinExistence type="inferred from homology"/>
<dbReference type="InterPro" id="IPR051209">
    <property type="entry name" value="FAD-bind_Monooxygenase_sf"/>
</dbReference>
<name>A0A5N6E468_ASPPA</name>
<keyword evidence="4" id="KW-0274">FAD</keyword>
<reference evidence="5 6" key="1">
    <citation type="submission" date="2019-04" db="EMBL/GenBank/DDBJ databases">
        <title>Fungal friends and foes A comparative genomics study of 23 Aspergillus species from section Flavi.</title>
        <authorList>
            <consortium name="DOE Joint Genome Institute"/>
            <person name="Kjaerbolling I."/>
            <person name="Vesth T.C."/>
            <person name="Frisvad J.C."/>
            <person name="Nybo J.L."/>
            <person name="Theobald S."/>
            <person name="Kildgaard S."/>
            <person name="Petersen T.I."/>
            <person name="Kuo A."/>
            <person name="Sato A."/>
            <person name="Lyhne E.K."/>
            <person name="Kogle M.E."/>
            <person name="Wiebenga A."/>
            <person name="Kun R.S."/>
            <person name="Lubbers R.J."/>
            <person name="Makela M.R."/>
            <person name="Barry K."/>
            <person name="Chovatia M."/>
            <person name="Clum A."/>
            <person name="Daum C."/>
            <person name="Haridas S."/>
            <person name="He G."/>
            <person name="LaButti K."/>
            <person name="Lipzen A."/>
            <person name="Mondo S."/>
            <person name="Pangilinan J."/>
            <person name="Riley R."/>
            <person name="Salamov A."/>
            <person name="Simmons B.A."/>
            <person name="Magnuson J.K."/>
            <person name="Henrissat B."/>
            <person name="Mortensen U.H."/>
            <person name="Larsen T.O."/>
            <person name="De vries R.P."/>
            <person name="Grigoriev I.V."/>
            <person name="Machida M."/>
            <person name="Baker S.E."/>
            <person name="Andersen M.R."/>
        </authorList>
    </citation>
    <scope>NUCLEOTIDE SEQUENCE [LARGE SCALE GENOMIC DNA]</scope>
    <source>
        <strain evidence="5 6">CBS 117618</strain>
    </source>
</reference>
<dbReference type="VEuPathDB" id="FungiDB:BDV34DRAFT_219169"/>
<evidence type="ECO:0000256" key="4">
    <source>
        <dbReference type="ARBA" id="ARBA00022827"/>
    </source>
</evidence>
<keyword evidence="3" id="KW-0285">Flavoprotein</keyword>
<evidence type="ECO:0000256" key="1">
    <source>
        <dbReference type="ARBA" id="ARBA00001974"/>
    </source>
</evidence>
<organism evidence="5 6">
    <name type="scientific">Aspergillus parasiticus</name>
    <dbReference type="NCBI Taxonomy" id="5067"/>
    <lineage>
        <taxon>Eukaryota</taxon>
        <taxon>Fungi</taxon>
        <taxon>Dikarya</taxon>
        <taxon>Ascomycota</taxon>
        <taxon>Pezizomycotina</taxon>
        <taxon>Eurotiomycetes</taxon>
        <taxon>Eurotiomycetidae</taxon>
        <taxon>Eurotiales</taxon>
        <taxon>Aspergillaceae</taxon>
        <taxon>Aspergillus</taxon>
        <taxon>Aspergillus subgen. Circumdati</taxon>
    </lineage>
</organism>
<dbReference type="PANTHER" id="PTHR42877:SF12">
    <property type="entry name" value="MONOOXYGENASE"/>
    <property type="match status" value="1"/>
</dbReference>
<evidence type="ECO:0000256" key="2">
    <source>
        <dbReference type="ARBA" id="ARBA00010139"/>
    </source>
</evidence>
<dbReference type="SUPFAM" id="SSF51905">
    <property type="entry name" value="FAD/NAD(P)-binding domain"/>
    <property type="match status" value="3"/>
</dbReference>
<protein>
    <submittedName>
        <fullName evidence="5">FAD/NAD(P)-binding domain-containing protein</fullName>
    </submittedName>
</protein>
<accession>A0A5N6E468</accession>
<dbReference type="EMBL" id="ML734937">
    <property type="protein sequence ID" value="KAB8211955.1"/>
    <property type="molecule type" value="Genomic_DNA"/>
</dbReference>
<evidence type="ECO:0000313" key="6">
    <source>
        <dbReference type="Proteomes" id="UP000326532"/>
    </source>
</evidence>
<comment type="similarity">
    <text evidence="2">Belongs to the FAD-binding monooxygenase family.</text>
</comment>
<dbReference type="InterPro" id="IPR036188">
    <property type="entry name" value="FAD/NAD-bd_sf"/>
</dbReference>
<dbReference type="Pfam" id="PF13450">
    <property type="entry name" value="NAD_binding_8"/>
    <property type="match status" value="1"/>
</dbReference>
<comment type="cofactor">
    <cofactor evidence="1">
        <name>FAD</name>
        <dbReference type="ChEBI" id="CHEBI:57692"/>
    </cofactor>
</comment>
<sequence>MDLSLPPAERATRYFTSLQPDTALPETATEAYREIDELAYALSRVPMLTPRPVKIVAVGAGFGGIALARAVRVGQIPGASLTIYEKNAAIGGTWHENRYPGCACDVPAHSYQFTWAPNPHWTQFYASAPEIKQYFEDCADQHDLRKYIKLSHKVVAAKWFEERQVWQLQVTRTTGADVVISSPGVTEGETSDTFIEECDVFINASGFFNNWKWPRNVPGRDIFHGRLLHTAAWPEDADKDIDGKTVSIIGNGSSGIQVLPSILDRVKKVYVHIRSPTWITSRIGEKFAGPKGINMVFSEEQKARWANYPEEYLQFRKDMEAGVDQRFKMFMDHTPEQKKARESCLENLKEKLATKPELIPLLQPEFAVGCRRPSPGLGYLEALVSPKCEVIWGGVTEFTQNGIRNSNGVETTTDTIICATGFELSYAPRFPIIGRNGVNLQEKWLKAPESYLSVMAADMPNYFTILGPASPLGHGSLVTSIQMSVRFIQNMVCKLQTQNYSSVCPKPQVPRAYQLHALRFLDRTVWASSCTSTYKNGTKDGELRSLHPGSRAQLFELLANPRYEDFDWTSLCDDEMAFAWMANGFTIDEETQNPDKDLTWFVNPPDEHAKCIEKKTNGVNGN</sequence>
<dbReference type="OMA" id="MVQKLQT"/>
<dbReference type="Gene3D" id="3.50.50.60">
    <property type="entry name" value="FAD/NAD(P)-binding domain"/>
    <property type="match status" value="3"/>
</dbReference>
<evidence type="ECO:0000256" key="3">
    <source>
        <dbReference type="ARBA" id="ARBA00022630"/>
    </source>
</evidence>